<dbReference type="Gene3D" id="2.30.110.10">
    <property type="entry name" value="Electron Transport, Fmn-binding Protein, Chain A"/>
    <property type="match status" value="1"/>
</dbReference>
<dbReference type="RefSeq" id="WP_203922667.1">
    <property type="nucleotide sequence ID" value="NZ_BONZ01000077.1"/>
</dbReference>
<comment type="caution">
    <text evidence="2">The sequence shown here is derived from an EMBL/GenBank/DDBJ whole genome shotgun (WGS) entry which is preliminary data.</text>
</comment>
<keyword evidence="3" id="KW-1185">Reference proteome</keyword>
<accession>A0A8J3QXF4</accession>
<dbReference type="EMBL" id="BONZ01000077">
    <property type="protein sequence ID" value="GIH19200.1"/>
    <property type="molecule type" value="Genomic_DNA"/>
</dbReference>
<name>A0A8J3QXF4_9ACTN</name>
<gene>
    <name evidence="2" type="ORF">Raf01_73720</name>
</gene>
<feature type="domain" description="Pyridoxamine 5'-phosphate oxidase N-terminal" evidence="1">
    <location>
        <begin position="9"/>
        <end position="135"/>
    </location>
</feature>
<dbReference type="InterPro" id="IPR011576">
    <property type="entry name" value="Pyridox_Oxase_N"/>
</dbReference>
<evidence type="ECO:0000313" key="3">
    <source>
        <dbReference type="Proteomes" id="UP000642748"/>
    </source>
</evidence>
<proteinExistence type="predicted"/>
<dbReference type="AlphaFoldDB" id="A0A8J3QXF4"/>
<evidence type="ECO:0000259" key="1">
    <source>
        <dbReference type="Pfam" id="PF01243"/>
    </source>
</evidence>
<reference evidence="2" key="1">
    <citation type="submission" date="2021-01" db="EMBL/GenBank/DDBJ databases">
        <title>Whole genome shotgun sequence of Rugosimonospora africana NBRC 104875.</title>
        <authorList>
            <person name="Komaki H."/>
            <person name="Tamura T."/>
        </authorList>
    </citation>
    <scope>NUCLEOTIDE SEQUENCE</scope>
    <source>
        <strain evidence="2">NBRC 104875</strain>
    </source>
</reference>
<protein>
    <recommendedName>
        <fullName evidence="1">Pyridoxamine 5'-phosphate oxidase N-terminal domain-containing protein</fullName>
    </recommendedName>
</protein>
<dbReference type="SUPFAM" id="SSF50475">
    <property type="entry name" value="FMN-binding split barrel"/>
    <property type="match status" value="1"/>
</dbReference>
<evidence type="ECO:0000313" key="2">
    <source>
        <dbReference type="EMBL" id="GIH19200.1"/>
    </source>
</evidence>
<sequence>MPQQHEDIARRIIDESLYMVLATADATGQPWSSPVYFAHAGFTRFYWVSSPEVTHSRNIATRSDVGISIFDSSARISTGQGVYLRARAVEVTGEEITEGIDVFSRRSLSHGGVAWVPADVQGDTGLRFYRVQVDEHSILAKDGRPDHRIPVQFS</sequence>
<dbReference type="Pfam" id="PF01243">
    <property type="entry name" value="PNPOx_N"/>
    <property type="match status" value="1"/>
</dbReference>
<dbReference type="InterPro" id="IPR012349">
    <property type="entry name" value="Split_barrel_FMN-bd"/>
</dbReference>
<dbReference type="Proteomes" id="UP000642748">
    <property type="component" value="Unassembled WGS sequence"/>
</dbReference>
<organism evidence="2 3">
    <name type="scientific">Rugosimonospora africana</name>
    <dbReference type="NCBI Taxonomy" id="556532"/>
    <lineage>
        <taxon>Bacteria</taxon>
        <taxon>Bacillati</taxon>
        <taxon>Actinomycetota</taxon>
        <taxon>Actinomycetes</taxon>
        <taxon>Micromonosporales</taxon>
        <taxon>Micromonosporaceae</taxon>
        <taxon>Rugosimonospora</taxon>
    </lineage>
</organism>